<dbReference type="AlphaFoldDB" id="A0A109MYJ0"/>
<dbReference type="CDD" id="cd00009">
    <property type="entry name" value="AAA"/>
    <property type="match status" value="1"/>
</dbReference>
<dbReference type="GO" id="GO:0006260">
    <property type="term" value="P:DNA replication"/>
    <property type="evidence" value="ECO:0007669"/>
    <property type="project" value="TreeGrafter"/>
</dbReference>
<organism evidence="2 3">
    <name type="scientific">Peribacillus simplex</name>
    <dbReference type="NCBI Taxonomy" id="1478"/>
    <lineage>
        <taxon>Bacteria</taxon>
        <taxon>Bacillati</taxon>
        <taxon>Bacillota</taxon>
        <taxon>Bacilli</taxon>
        <taxon>Bacillales</taxon>
        <taxon>Bacillaceae</taxon>
        <taxon>Peribacillus</taxon>
    </lineage>
</organism>
<dbReference type="RefSeq" id="WP_061142204.1">
    <property type="nucleotide sequence ID" value="NZ_LNNH01000019.1"/>
</dbReference>
<proteinExistence type="predicted"/>
<gene>
    <name evidence="2" type="ORF">AS888_06220</name>
</gene>
<dbReference type="InterPro" id="IPR013317">
    <property type="entry name" value="DnaA_dom"/>
</dbReference>
<accession>A0A109MYJ0</accession>
<dbReference type="InterPro" id="IPR003593">
    <property type="entry name" value="AAA+_ATPase"/>
</dbReference>
<dbReference type="InterPro" id="IPR027417">
    <property type="entry name" value="P-loop_NTPase"/>
</dbReference>
<keyword evidence="3" id="KW-1185">Reference proteome</keyword>
<name>A0A109MYJ0_9BACI</name>
<dbReference type="Pfam" id="PF07319">
    <property type="entry name" value="DnaI_N"/>
    <property type="match status" value="1"/>
</dbReference>
<reference evidence="2 3" key="1">
    <citation type="submission" date="2015-11" db="EMBL/GenBank/DDBJ databases">
        <title>Genome Sequence of Bacillus simplex strain VanAntwerpen2.</title>
        <authorList>
            <person name="Couger M.B."/>
        </authorList>
    </citation>
    <scope>NUCLEOTIDE SEQUENCE [LARGE SCALE GENOMIC DNA]</scope>
    <source>
        <strain evidence="2 3">VanAntwerpen02</strain>
    </source>
</reference>
<dbReference type="Pfam" id="PF00308">
    <property type="entry name" value="Bac_DnaA"/>
    <property type="match status" value="1"/>
</dbReference>
<evidence type="ECO:0000313" key="2">
    <source>
        <dbReference type="EMBL" id="KWW20015.1"/>
    </source>
</evidence>
<dbReference type="PANTHER" id="PTHR30050">
    <property type="entry name" value="CHROMOSOMAL REPLICATION INITIATOR PROTEIN DNAA"/>
    <property type="match status" value="1"/>
</dbReference>
<dbReference type="SMART" id="SM00382">
    <property type="entry name" value="AAA"/>
    <property type="match status" value="1"/>
</dbReference>
<dbReference type="NCBIfam" id="NF006505">
    <property type="entry name" value="PRK08939.1"/>
    <property type="match status" value="1"/>
</dbReference>
<dbReference type="FunFam" id="3.40.50.300:FF:000880">
    <property type="entry name" value="Primosomal protein DnaI"/>
    <property type="match status" value="1"/>
</dbReference>
<protein>
    <submittedName>
        <fullName evidence="2">Primosomal protein DnaI</fullName>
    </submittedName>
</protein>
<sequence>MEKINRSLNKLANTNQFQQRYEKLKQEIFEDEQVRLFLNAHSSTVTEEMIDKNLGKLYEFTSQSNKCDKCPSLDGCINMMHGYYPKLVVQGKALNLHYEVCPRKLAEDEKRKREKLIRSLYVPKDILRASIEDFTQTDDDNKRLDVLSKAMSFIMEYEPGKRQKGLYIYGKFGVGKTYLLGAIANELAERQIASLIVYVPDYLRELKGSIGDNTVNEKIEMVKTAPVLMLDDIGAESMTSWGRDEVFGPILQFRMLENLPTFFTSNFDMNGLENHLTFSQRGEKEEVKAARVLERIQYLAEPVRLDGVNRRR</sequence>
<dbReference type="EMBL" id="LNNH01000019">
    <property type="protein sequence ID" value="KWW20015.1"/>
    <property type="molecule type" value="Genomic_DNA"/>
</dbReference>
<dbReference type="PANTHER" id="PTHR30050:SF8">
    <property type="entry name" value="PRIMOSOMAL PROTEIN DNAI"/>
    <property type="match status" value="1"/>
</dbReference>
<evidence type="ECO:0000313" key="3">
    <source>
        <dbReference type="Proteomes" id="UP000064189"/>
    </source>
</evidence>
<dbReference type="InterPro" id="IPR009928">
    <property type="entry name" value="DnaI_N"/>
</dbReference>
<feature type="domain" description="AAA+ ATPase" evidence="1">
    <location>
        <begin position="162"/>
        <end position="302"/>
    </location>
</feature>
<dbReference type="Gene3D" id="3.40.50.300">
    <property type="entry name" value="P-loop containing nucleotide triphosphate hydrolases"/>
    <property type="match status" value="1"/>
</dbReference>
<dbReference type="SUPFAM" id="SSF52540">
    <property type="entry name" value="P-loop containing nucleoside triphosphate hydrolases"/>
    <property type="match status" value="1"/>
</dbReference>
<comment type="caution">
    <text evidence="2">The sequence shown here is derived from an EMBL/GenBank/DDBJ whole genome shotgun (WGS) entry which is preliminary data.</text>
</comment>
<evidence type="ECO:0000259" key="1">
    <source>
        <dbReference type="SMART" id="SM00382"/>
    </source>
</evidence>
<dbReference type="Proteomes" id="UP000064189">
    <property type="component" value="Unassembled WGS sequence"/>
</dbReference>
<dbReference type="GO" id="GO:0005524">
    <property type="term" value="F:ATP binding"/>
    <property type="evidence" value="ECO:0007669"/>
    <property type="project" value="InterPro"/>
</dbReference>